<dbReference type="Proteomes" id="UP000256970">
    <property type="component" value="Unassembled WGS sequence"/>
</dbReference>
<organism evidence="2 3">
    <name type="scientific">Tetradesmus obliquus</name>
    <name type="common">Green alga</name>
    <name type="synonym">Acutodesmus obliquus</name>
    <dbReference type="NCBI Taxonomy" id="3088"/>
    <lineage>
        <taxon>Eukaryota</taxon>
        <taxon>Viridiplantae</taxon>
        <taxon>Chlorophyta</taxon>
        <taxon>core chlorophytes</taxon>
        <taxon>Chlorophyceae</taxon>
        <taxon>CS clade</taxon>
        <taxon>Sphaeropleales</taxon>
        <taxon>Scenedesmaceae</taxon>
        <taxon>Tetradesmus</taxon>
    </lineage>
</organism>
<keyword evidence="1" id="KW-0472">Membrane</keyword>
<reference evidence="2 3" key="1">
    <citation type="submission" date="2016-10" db="EMBL/GenBank/DDBJ databases">
        <authorList>
            <person name="Cai Z."/>
        </authorList>
    </citation>
    <scope>NUCLEOTIDE SEQUENCE [LARGE SCALE GENOMIC DNA]</scope>
</reference>
<dbReference type="EMBL" id="FNXT01000998">
    <property type="protein sequence ID" value="SZX70655.1"/>
    <property type="molecule type" value="Genomic_DNA"/>
</dbReference>
<evidence type="ECO:0000256" key="1">
    <source>
        <dbReference type="SAM" id="Phobius"/>
    </source>
</evidence>
<evidence type="ECO:0000313" key="3">
    <source>
        <dbReference type="Proteomes" id="UP000256970"/>
    </source>
</evidence>
<proteinExistence type="predicted"/>
<feature type="transmembrane region" description="Helical" evidence="1">
    <location>
        <begin position="114"/>
        <end position="131"/>
    </location>
</feature>
<feature type="transmembrane region" description="Helical" evidence="1">
    <location>
        <begin position="84"/>
        <end position="102"/>
    </location>
</feature>
<accession>A0A383VYW7</accession>
<evidence type="ECO:0000313" key="2">
    <source>
        <dbReference type="EMBL" id="SZX70655.1"/>
    </source>
</evidence>
<name>A0A383VYW7_TETOB</name>
<protein>
    <submittedName>
        <fullName evidence="2">Uncharacterized protein</fullName>
    </submittedName>
</protein>
<keyword evidence="1" id="KW-0812">Transmembrane</keyword>
<keyword evidence="1" id="KW-1133">Transmembrane helix</keyword>
<gene>
    <name evidence="2" type="ORF">BQ4739_LOCUS10846</name>
</gene>
<dbReference type="AlphaFoldDB" id="A0A383VYW7"/>
<keyword evidence="3" id="KW-1185">Reference proteome</keyword>
<sequence length="216" mass="22017">MTNSAFSDTLGFITELLPQVRAVGAAAAAAAAAAGDGGTAAAGAGALASAAAAAGDGDSDYAAAGAGDHGVYVTTAERDPNTSAIMAGSVFLHFAVLGAVYADSPARAKMMYTVASWVAYLVCPFCIMAGTKVDDVVRYLGYARAVAIDRGCGAGKTCSMDDGGDERYVSEFVNRVRAHVAEVYRAAGVQPPDNSPFKGLSPLLSDDLYWVDANRL</sequence>